<keyword evidence="3 7" id="KW-0378">Hydrolase</keyword>
<keyword evidence="5 7" id="KW-0326">Glycosidase</keyword>
<evidence type="ECO:0000313" key="12">
    <source>
        <dbReference type="Proteomes" id="UP001151287"/>
    </source>
</evidence>
<evidence type="ECO:0000256" key="9">
    <source>
        <dbReference type="SAM" id="SignalP"/>
    </source>
</evidence>
<sequence length="556" mass="59782">MQHAKPLMNIILLILELSVSYAARDILTLGRTAIAPAPAAAGPAASIDNSGIGAVSGLGVNWGTVTYYPLPTDSMVQLLKDNNIKKLKIFDVEHEILTALAGSDIEVMVTVTNGQLADMGNFEVAKEWVKVNLTRYLELKVGVNIAYVAVGNEPFLKDYNGMFNNVTFPALKNIQNALNAANYSRIKATIPINADVYYSPDNNPVPSAGVWREDIADLMDQIVAFYHNNSAPFTVNIYPFLSLYYGKGKFPVDYAFFDGNSNPLMDNGAAYTNVLDANYDTLVTVLNKAGYKNMPIIVGEIGWPTDGDINANVTLAQKFYKGLVKQLATKKGTPLRPSDQMNVYLFGLIDEEGKSILPGDFERHWGIFTYDGQPKFELDITGKGGKNTLVGAKDVKYLSKQWCVVSPSVTNKTALEANADYACKNADCTSLGNGSSCSNLDYLGQASYAFNSYYQNFIQQSASCHFDGLATITTEDPSSGSCKFDVQLAPAPVPIAPAPAPAPALAPVPDSADGPSNSPSGSPSDQSAKSESVRSAFLSIATIVSLLFGLSAFHNL</sequence>
<dbReference type="InterPro" id="IPR017853">
    <property type="entry name" value="GH"/>
</dbReference>
<dbReference type="OrthoDB" id="1293114at2759"/>
<feature type="compositionally biased region" description="Low complexity" evidence="8">
    <location>
        <begin position="507"/>
        <end position="528"/>
    </location>
</feature>
<dbReference type="GO" id="GO:0004553">
    <property type="term" value="F:hydrolase activity, hydrolyzing O-glycosyl compounds"/>
    <property type="evidence" value="ECO:0007669"/>
    <property type="project" value="InterPro"/>
</dbReference>
<dbReference type="AlphaFoldDB" id="A0A9Q0HSS7"/>
<dbReference type="GO" id="GO:0005975">
    <property type="term" value="P:carbohydrate metabolic process"/>
    <property type="evidence" value="ECO:0007669"/>
    <property type="project" value="InterPro"/>
</dbReference>
<reference evidence="11" key="1">
    <citation type="journal article" date="2022" name="Cell">
        <title>Repeat-based holocentromeres influence genome architecture and karyotype evolution.</title>
        <authorList>
            <person name="Hofstatter P.G."/>
            <person name="Thangavel G."/>
            <person name="Lux T."/>
            <person name="Neumann P."/>
            <person name="Vondrak T."/>
            <person name="Novak P."/>
            <person name="Zhang M."/>
            <person name="Costa L."/>
            <person name="Castellani M."/>
            <person name="Scott A."/>
            <person name="Toegelov H."/>
            <person name="Fuchs J."/>
            <person name="Mata-Sucre Y."/>
            <person name="Dias Y."/>
            <person name="Vanzela A.L.L."/>
            <person name="Huettel B."/>
            <person name="Almeida C.C.S."/>
            <person name="Simkova H."/>
            <person name="Souza G."/>
            <person name="Pedrosa-Harand A."/>
            <person name="Macas J."/>
            <person name="Mayer K.F.X."/>
            <person name="Houben A."/>
            <person name="Marques A."/>
        </authorList>
    </citation>
    <scope>NUCLEOTIDE SEQUENCE</scope>
    <source>
        <strain evidence="11">RhyBre1mFocal</strain>
    </source>
</reference>
<dbReference type="PROSITE" id="PS00587">
    <property type="entry name" value="GLYCOSYL_HYDROL_F17"/>
    <property type="match status" value="1"/>
</dbReference>
<name>A0A9Q0HSS7_9POAL</name>
<evidence type="ECO:0000313" key="11">
    <source>
        <dbReference type="EMBL" id="KAJ1697091.1"/>
    </source>
</evidence>
<accession>A0A9Q0HSS7</accession>
<dbReference type="Proteomes" id="UP001151287">
    <property type="component" value="Unassembled WGS sequence"/>
</dbReference>
<dbReference type="SMART" id="SM00768">
    <property type="entry name" value="X8"/>
    <property type="match status" value="1"/>
</dbReference>
<evidence type="ECO:0000256" key="3">
    <source>
        <dbReference type="ARBA" id="ARBA00022801"/>
    </source>
</evidence>
<dbReference type="EMBL" id="JAMQYH010000002">
    <property type="protein sequence ID" value="KAJ1697091.1"/>
    <property type="molecule type" value="Genomic_DNA"/>
</dbReference>
<organism evidence="11 12">
    <name type="scientific">Rhynchospora breviuscula</name>
    <dbReference type="NCBI Taxonomy" id="2022672"/>
    <lineage>
        <taxon>Eukaryota</taxon>
        <taxon>Viridiplantae</taxon>
        <taxon>Streptophyta</taxon>
        <taxon>Embryophyta</taxon>
        <taxon>Tracheophyta</taxon>
        <taxon>Spermatophyta</taxon>
        <taxon>Magnoliopsida</taxon>
        <taxon>Liliopsida</taxon>
        <taxon>Poales</taxon>
        <taxon>Cyperaceae</taxon>
        <taxon>Cyperoideae</taxon>
        <taxon>Rhynchosporeae</taxon>
        <taxon>Rhynchospora</taxon>
    </lineage>
</organism>
<comment type="similarity">
    <text evidence="1 6">Belongs to the glycosyl hydrolase 17 family.</text>
</comment>
<evidence type="ECO:0000256" key="6">
    <source>
        <dbReference type="RuleBase" id="RU004335"/>
    </source>
</evidence>
<evidence type="ECO:0000256" key="1">
    <source>
        <dbReference type="ARBA" id="ARBA00008773"/>
    </source>
</evidence>
<feature type="region of interest" description="Disordered" evidence="8">
    <location>
        <begin position="500"/>
        <end position="528"/>
    </location>
</feature>
<dbReference type="InterPro" id="IPR000490">
    <property type="entry name" value="Glyco_hydro_17"/>
</dbReference>
<feature type="chain" id="PRO_5040133447" description="X8 domain-containing protein" evidence="9">
    <location>
        <begin position="23"/>
        <end position="556"/>
    </location>
</feature>
<dbReference type="Gene3D" id="3.20.20.80">
    <property type="entry name" value="Glycosidases"/>
    <property type="match status" value="1"/>
</dbReference>
<dbReference type="FunFam" id="3.20.20.80:FF:000008">
    <property type="entry name" value="Glucan endo-1,3-beta-glucosidase 5"/>
    <property type="match status" value="1"/>
</dbReference>
<dbReference type="InterPro" id="IPR012946">
    <property type="entry name" value="X8"/>
</dbReference>
<proteinExistence type="inferred from homology"/>
<evidence type="ECO:0000256" key="5">
    <source>
        <dbReference type="ARBA" id="ARBA00023295"/>
    </source>
</evidence>
<evidence type="ECO:0000256" key="2">
    <source>
        <dbReference type="ARBA" id="ARBA00022729"/>
    </source>
</evidence>
<dbReference type="InterPro" id="IPR044965">
    <property type="entry name" value="Glyco_hydro_17_plant"/>
</dbReference>
<evidence type="ECO:0000256" key="8">
    <source>
        <dbReference type="SAM" id="MobiDB-lite"/>
    </source>
</evidence>
<dbReference type="Gene3D" id="1.20.58.1040">
    <property type="match status" value="1"/>
</dbReference>
<comment type="caution">
    <text evidence="11">The sequence shown here is derived from an EMBL/GenBank/DDBJ whole genome shotgun (WGS) entry which is preliminary data.</text>
</comment>
<evidence type="ECO:0000259" key="10">
    <source>
        <dbReference type="SMART" id="SM00768"/>
    </source>
</evidence>
<keyword evidence="2 9" id="KW-0732">Signal</keyword>
<feature type="domain" description="X8" evidence="10">
    <location>
        <begin position="401"/>
        <end position="484"/>
    </location>
</feature>
<keyword evidence="4" id="KW-1015">Disulfide bond</keyword>
<evidence type="ECO:0000256" key="4">
    <source>
        <dbReference type="ARBA" id="ARBA00023157"/>
    </source>
</evidence>
<dbReference type="Pfam" id="PF07983">
    <property type="entry name" value="X8"/>
    <property type="match status" value="1"/>
</dbReference>
<dbReference type="Pfam" id="PF00332">
    <property type="entry name" value="Glyco_hydro_17"/>
    <property type="match status" value="1"/>
</dbReference>
<keyword evidence="12" id="KW-1185">Reference proteome</keyword>
<gene>
    <name evidence="11" type="ORF">LUZ63_005603</name>
</gene>
<dbReference type="PANTHER" id="PTHR32227">
    <property type="entry name" value="GLUCAN ENDO-1,3-BETA-GLUCOSIDASE BG1-RELATED-RELATED"/>
    <property type="match status" value="1"/>
</dbReference>
<feature type="signal peptide" evidence="9">
    <location>
        <begin position="1"/>
        <end position="22"/>
    </location>
</feature>
<protein>
    <recommendedName>
        <fullName evidence="10">X8 domain-containing protein</fullName>
    </recommendedName>
</protein>
<evidence type="ECO:0000256" key="7">
    <source>
        <dbReference type="RuleBase" id="RU004336"/>
    </source>
</evidence>
<dbReference type="SUPFAM" id="SSF51445">
    <property type="entry name" value="(Trans)glycosidases"/>
    <property type="match status" value="1"/>
</dbReference>